<keyword evidence="4" id="KW-1185">Reference proteome</keyword>
<feature type="domain" description="J" evidence="2">
    <location>
        <begin position="244"/>
        <end position="305"/>
    </location>
</feature>
<dbReference type="InterPro" id="IPR036869">
    <property type="entry name" value="J_dom_sf"/>
</dbReference>
<dbReference type="AlphaFoldDB" id="A0A9N7MN01"/>
<dbReference type="PANTHER" id="PTHR45376">
    <property type="entry name" value="CHAPERONE DNAJ-DOMAIN SUPERFAMILY PROTEIN-RELATED"/>
    <property type="match status" value="1"/>
</dbReference>
<accession>A0A9N7MN01</accession>
<evidence type="ECO:0000313" key="4">
    <source>
        <dbReference type="Proteomes" id="UP001153555"/>
    </source>
</evidence>
<dbReference type="CDD" id="cd06257">
    <property type="entry name" value="DnaJ"/>
    <property type="match status" value="1"/>
</dbReference>
<gene>
    <name evidence="3" type="ORF">SHERM_14739</name>
</gene>
<dbReference type="PROSITE" id="PS50076">
    <property type="entry name" value="DNAJ_2"/>
    <property type="match status" value="1"/>
</dbReference>
<dbReference type="SMART" id="SM00271">
    <property type="entry name" value="DnaJ"/>
    <property type="match status" value="1"/>
</dbReference>
<evidence type="ECO:0000313" key="3">
    <source>
        <dbReference type="EMBL" id="CAA0814447.1"/>
    </source>
</evidence>
<reference evidence="3" key="1">
    <citation type="submission" date="2019-12" db="EMBL/GenBank/DDBJ databases">
        <authorList>
            <person name="Scholes J."/>
        </authorList>
    </citation>
    <scope>NUCLEOTIDE SEQUENCE</scope>
</reference>
<dbReference type="InterPro" id="IPR001623">
    <property type="entry name" value="DnaJ_domain"/>
</dbReference>
<organism evidence="3 4">
    <name type="scientific">Striga hermonthica</name>
    <name type="common">Purple witchweed</name>
    <name type="synonym">Buchnera hermonthica</name>
    <dbReference type="NCBI Taxonomy" id="68872"/>
    <lineage>
        <taxon>Eukaryota</taxon>
        <taxon>Viridiplantae</taxon>
        <taxon>Streptophyta</taxon>
        <taxon>Embryophyta</taxon>
        <taxon>Tracheophyta</taxon>
        <taxon>Spermatophyta</taxon>
        <taxon>Magnoliopsida</taxon>
        <taxon>eudicotyledons</taxon>
        <taxon>Gunneridae</taxon>
        <taxon>Pentapetalae</taxon>
        <taxon>asterids</taxon>
        <taxon>lamiids</taxon>
        <taxon>Lamiales</taxon>
        <taxon>Orobanchaceae</taxon>
        <taxon>Buchnereae</taxon>
        <taxon>Striga</taxon>
    </lineage>
</organism>
<protein>
    <submittedName>
        <fullName evidence="3">Chaperone DnaJ-domain superfamily protein</fullName>
    </submittedName>
</protein>
<dbReference type="PANTHER" id="PTHR45376:SF5">
    <property type="entry name" value="CHAPERONE DNAJ-DOMAIN SUPERFAMILY PROTEIN"/>
    <property type="match status" value="1"/>
</dbReference>
<dbReference type="EMBL" id="CACSLK010012206">
    <property type="protein sequence ID" value="CAA0814447.1"/>
    <property type="molecule type" value="Genomic_DNA"/>
</dbReference>
<dbReference type="OrthoDB" id="10250354at2759"/>
<dbReference type="SUPFAM" id="SSF46565">
    <property type="entry name" value="Chaperone J-domain"/>
    <property type="match status" value="1"/>
</dbReference>
<feature type="compositionally biased region" description="Basic residues" evidence="1">
    <location>
        <begin position="163"/>
        <end position="172"/>
    </location>
</feature>
<proteinExistence type="predicted"/>
<sequence>MKAGTPYSYFPTILKILPDPNPLITLAALVKTTGPRLLHLSRRHTHQPEAVYQNNSDIMRGSWRWHNVLIRSNPIIQSTITAHSASLHSTTTFFEKWRNKFDANYIRYEVRQKRAGTKKALKNILFKGGCSTSRAESFPKIEVDYEEQLNKKPRAKPRQDKRSQHKKSRRKREREYSYEDFDENPDRMFHAAFGKHGFSWTFRPTGLPFDWTENFEWRNNRFDQKGSESRKGYCDNSFTIGSYDDRKVLGLPTAGPLKIEDVKAAFRASALKWHPDKHQGLSKEDAEKKFKHCADAYRSLCDSFSTA</sequence>
<dbReference type="Proteomes" id="UP001153555">
    <property type="component" value="Unassembled WGS sequence"/>
</dbReference>
<dbReference type="Gene3D" id="1.10.287.110">
    <property type="entry name" value="DnaJ domain"/>
    <property type="match status" value="1"/>
</dbReference>
<comment type="caution">
    <text evidence="3">The sequence shown here is derived from an EMBL/GenBank/DDBJ whole genome shotgun (WGS) entry which is preliminary data.</text>
</comment>
<dbReference type="Pfam" id="PF00226">
    <property type="entry name" value="DnaJ"/>
    <property type="match status" value="1"/>
</dbReference>
<name>A0A9N7MN01_STRHE</name>
<evidence type="ECO:0000259" key="2">
    <source>
        <dbReference type="PROSITE" id="PS50076"/>
    </source>
</evidence>
<evidence type="ECO:0000256" key="1">
    <source>
        <dbReference type="SAM" id="MobiDB-lite"/>
    </source>
</evidence>
<feature type="region of interest" description="Disordered" evidence="1">
    <location>
        <begin position="147"/>
        <end position="178"/>
    </location>
</feature>